<feature type="region of interest" description="Disordered" evidence="1">
    <location>
        <begin position="143"/>
        <end position="174"/>
    </location>
</feature>
<evidence type="ECO:0000313" key="3">
    <source>
        <dbReference type="Proteomes" id="UP001140562"/>
    </source>
</evidence>
<gene>
    <name evidence="2" type="ORF">N0V87_003306</name>
</gene>
<reference evidence="2" key="1">
    <citation type="submission" date="2022-10" db="EMBL/GenBank/DDBJ databases">
        <title>Tapping the CABI collections for fungal endophytes: first genome assemblies for Collariella, Neodidymelliopsis, Ascochyta clinopodiicola, Didymella pomorum, Didymosphaeria variabile, Neocosmospora piperis and Neocucurbitaria cava.</title>
        <authorList>
            <person name="Hill R."/>
        </authorList>
    </citation>
    <scope>NUCLEOTIDE SEQUENCE</scope>
    <source>
        <strain evidence="2">IMI 360193</strain>
    </source>
</reference>
<dbReference type="EMBL" id="JAPEUV010000023">
    <property type="protein sequence ID" value="KAJ4339369.1"/>
    <property type="molecule type" value="Genomic_DNA"/>
</dbReference>
<comment type="caution">
    <text evidence="2">The sequence shown here is derived from an EMBL/GenBank/DDBJ whole genome shotgun (WGS) entry which is preliminary data.</text>
</comment>
<keyword evidence="3" id="KW-1185">Reference proteome</keyword>
<name>A0A9W8X321_9PLEO</name>
<dbReference type="Proteomes" id="UP001140562">
    <property type="component" value="Unassembled WGS sequence"/>
</dbReference>
<protein>
    <submittedName>
        <fullName evidence="2">Uncharacterized protein</fullName>
    </submittedName>
</protein>
<sequence length="338" mass="37618">MPIILAMLQQNPTPRDDHLPWNLQRGELAKISPYTTGKLKPSDWTPTNGLPSSWVPWNESWGWTPSNTTPVPSLPSYESAPDTAGDHVEIQNAQQYHEEEDNVDPGSAADAAASGKYFDYVSYIRRINTTDVDSAAVHDQFYTRVPPTDFPQPEPVTGLSRETHDSNEDGSQDLTVQGTEVLPQVSLKPHDVASDTCSVVVREEPSSRKRSASQTASEDDPAAKKYKHAKCIFHPKESAWLILLHEKIKAVAETSQHIKLPGPGPIAHAFNAYFEGRVLKDKSGQDLPPRGARVELSIRNKIMKPNTKIWELRDATRKVVQGKRGDDVYVPEISEEEL</sequence>
<organism evidence="2 3">
    <name type="scientific">Didymella glomerata</name>
    <dbReference type="NCBI Taxonomy" id="749621"/>
    <lineage>
        <taxon>Eukaryota</taxon>
        <taxon>Fungi</taxon>
        <taxon>Dikarya</taxon>
        <taxon>Ascomycota</taxon>
        <taxon>Pezizomycotina</taxon>
        <taxon>Dothideomycetes</taxon>
        <taxon>Pleosporomycetidae</taxon>
        <taxon>Pleosporales</taxon>
        <taxon>Pleosporineae</taxon>
        <taxon>Didymellaceae</taxon>
        <taxon>Didymella</taxon>
    </lineage>
</organism>
<proteinExistence type="predicted"/>
<dbReference type="OrthoDB" id="3797784at2759"/>
<evidence type="ECO:0000313" key="2">
    <source>
        <dbReference type="EMBL" id="KAJ4339369.1"/>
    </source>
</evidence>
<feature type="region of interest" description="Disordered" evidence="1">
    <location>
        <begin position="193"/>
        <end position="224"/>
    </location>
</feature>
<accession>A0A9W8X321</accession>
<evidence type="ECO:0000256" key="1">
    <source>
        <dbReference type="SAM" id="MobiDB-lite"/>
    </source>
</evidence>
<dbReference type="AlphaFoldDB" id="A0A9W8X321"/>